<gene>
    <name evidence="2" type="ORF">ABS764_15020</name>
</gene>
<dbReference type="Proteomes" id="UP001629260">
    <property type="component" value="Unassembled WGS sequence"/>
</dbReference>
<dbReference type="PROSITE" id="PS51257">
    <property type="entry name" value="PROKAR_LIPOPROTEIN"/>
    <property type="match status" value="1"/>
</dbReference>
<sequence>MKTTASFLSILLLASSCQKNDSIEKDQIKKADWLIGNWQVKTNTGILSENWEKVNDSTFKAESLFIKDKDTIHKESIFLQQKEDTLVYSTTIKGQNNDKPIHFQLKEDTENELIFENLKNDYPQKISYKKGLNNSLITYISGLQLKKETSEKYILVKTK</sequence>
<protein>
    <submittedName>
        <fullName evidence="2">DUF6265 family protein</fullName>
    </submittedName>
</protein>
<proteinExistence type="predicted"/>
<evidence type="ECO:0000313" key="3">
    <source>
        <dbReference type="Proteomes" id="UP001629260"/>
    </source>
</evidence>
<comment type="caution">
    <text evidence="2">The sequence shown here is derived from an EMBL/GenBank/DDBJ whole genome shotgun (WGS) entry which is preliminary data.</text>
</comment>
<feature type="domain" description="DUF6265" evidence="1">
    <location>
        <begin position="32"/>
        <end position="141"/>
    </location>
</feature>
<dbReference type="RefSeq" id="WP_408082611.1">
    <property type="nucleotide sequence ID" value="NZ_JBELQA010000009.1"/>
</dbReference>
<name>A0ABW8XXW9_9FLAO</name>
<reference evidence="2 3" key="1">
    <citation type="submission" date="2024-06" db="EMBL/GenBank/DDBJ databases">
        <authorList>
            <person name="Kaempfer P."/>
            <person name="Viver T."/>
        </authorList>
    </citation>
    <scope>NUCLEOTIDE SEQUENCE [LARGE SCALE GENOMIC DNA]</scope>
    <source>
        <strain evidence="2 3">ST-87</strain>
    </source>
</reference>
<dbReference type="Pfam" id="PF19780">
    <property type="entry name" value="DUF6265"/>
    <property type="match status" value="1"/>
</dbReference>
<dbReference type="InterPro" id="IPR046232">
    <property type="entry name" value="DUF6265"/>
</dbReference>
<evidence type="ECO:0000259" key="1">
    <source>
        <dbReference type="Pfam" id="PF19780"/>
    </source>
</evidence>
<organism evidence="2 3">
    <name type="scientific">Flavobacterium plantiphilum</name>
    <dbReference type="NCBI Taxonomy" id="3163297"/>
    <lineage>
        <taxon>Bacteria</taxon>
        <taxon>Pseudomonadati</taxon>
        <taxon>Bacteroidota</taxon>
        <taxon>Flavobacteriia</taxon>
        <taxon>Flavobacteriales</taxon>
        <taxon>Flavobacteriaceae</taxon>
        <taxon>Flavobacterium</taxon>
    </lineage>
</organism>
<evidence type="ECO:0000313" key="2">
    <source>
        <dbReference type="EMBL" id="MFL9832162.1"/>
    </source>
</evidence>
<accession>A0ABW8XXW9</accession>
<keyword evidence="3" id="KW-1185">Reference proteome</keyword>
<dbReference type="EMBL" id="JBELQA010000009">
    <property type="protein sequence ID" value="MFL9832162.1"/>
    <property type="molecule type" value="Genomic_DNA"/>
</dbReference>